<name>A0A498IHN9_MALDO</name>
<dbReference type="SUPFAM" id="SSF50475">
    <property type="entry name" value="FMN-binding split barrel"/>
    <property type="match status" value="2"/>
</dbReference>
<keyword evidence="5" id="KW-1185">Reference proteome</keyword>
<evidence type="ECO:0000259" key="3">
    <source>
        <dbReference type="Pfam" id="PF13883"/>
    </source>
</evidence>
<dbReference type="PANTHER" id="PTHR13343">
    <property type="entry name" value="CREG1 PROTEIN"/>
    <property type="match status" value="1"/>
</dbReference>
<dbReference type="InterPro" id="IPR012349">
    <property type="entry name" value="Split_barrel_FMN-bd"/>
</dbReference>
<dbReference type="InterPro" id="IPR055343">
    <property type="entry name" value="CREG_beta-barrel"/>
</dbReference>
<dbReference type="STRING" id="3750.A0A498IHN9"/>
<evidence type="ECO:0000256" key="1">
    <source>
        <dbReference type="SAM" id="MobiDB-lite"/>
    </source>
</evidence>
<evidence type="ECO:0000313" key="4">
    <source>
        <dbReference type="EMBL" id="RXH81684.1"/>
    </source>
</evidence>
<sequence length="980" mass="108956">MAKHNHKKDCRIIISGKNLITGKLNRMGWRRRPAMKSKASKASKVSRSSSSSSNSMGSKSNSLHDQTNSSSSIPSESVSTGDDASVSTGDGASVFQLIQSHQEKAARLPPVEEIRTLLHLSFHGMLSTFSQKHEGYPSGSMVDFACDADGSPILAVSSLAVHTKDLALNPKCSLLVARNPEDRTDLVVTLHGDAIPVSEKDQAAIRTTYLAKHPNAFSVDFGDFQFMRIEPKVVRYVSGVATALLGSGEFGSEEYKAAKVDPVAQLKAYMAHANHTIAIVQYSMSIPVDSAYMLDLDSLGFNVKARYQGDNFKLRIPFPRRAEDQKDVKTLMMEMVAAAMARVPRNCHRRDMENFGLKRGEMRYSLQKNMLVSIKEILHNTKNHGYGIHINCFQTHNRVVKVEEERQRWGGEGRLGMEGLREGWVGLGGGGEGRTSASGERDGGGRPHPRERRERGWWRKVGGMGKGLVAVEEKKKKGVLSTHPILLLIHPLIIYGAFGTWDGTGRNGTRRSVPRLVCQKWVERAVPWDRFWVFLRPTSTPWNGFVPRLWNTMFYHFKTNISHAFFKNYTFVPSRPVPFRPVCVPNAPLTMRKRTNLFSLLNGHNTLHSPLILQFRPSSPTTPPPRLSMATAAAQSATQSFSGGDDASVFQLIQSHQEKAARLPPVEEIRTLLDRSVRGTLSTFSQKHEGHPSGSMVDFACDADGSPILAISSLAVHTKDLAINPECSLLVAKDPEDRTDLVVTLHGDAIPVSEMDQPAIRTAYLAKHPNAFSVDFGDFQFMRIEPKVVRYVSGVATALLGSGEFGSEEYKAAKVDPIAQFSKPVANLKTIASQSHMNRDHADDTKAIVQHSTSIPVDSAYMLDLDSLGFNVKVGYQGDNFKLRIPFPRRAEDRKLQRLTIVNLTVRNKDISAPRNCHHRDMEKFGLKRGEMRYSLQKNMLVSIKESLHNTKNHGYGIHINCFQTHNCLTGNPTYLRSIF</sequence>
<comment type="caution">
    <text evidence="4">The sequence shown here is derived from an EMBL/GenBank/DDBJ whole genome shotgun (WGS) entry which is preliminary data.</text>
</comment>
<feature type="compositionally biased region" description="Low complexity" evidence="1">
    <location>
        <begin position="69"/>
        <end position="79"/>
    </location>
</feature>
<dbReference type="EMBL" id="RDQH01000338">
    <property type="protein sequence ID" value="RXH81684.1"/>
    <property type="molecule type" value="Genomic_DNA"/>
</dbReference>
<protein>
    <recommendedName>
        <fullName evidence="6">DUF2470 domain-containing protein</fullName>
    </recommendedName>
</protein>
<feature type="domain" description="CREG-like beta-barrel" evidence="3">
    <location>
        <begin position="115"/>
        <end position="238"/>
    </location>
</feature>
<feature type="domain" description="CREG-like beta-barrel" evidence="3">
    <location>
        <begin position="670"/>
        <end position="793"/>
    </location>
</feature>
<feature type="region of interest" description="Disordered" evidence="1">
    <location>
        <begin position="428"/>
        <end position="453"/>
    </location>
</feature>
<organism evidence="4 5">
    <name type="scientific">Malus domestica</name>
    <name type="common">Apple</name>
    <name type="synonym">Pyrus malus</name>
    <dbReference type="NCBI Taxonomy" id="3750"/>
    <lineage>
        <taxon>Eukaryota</taxon>
        <taxon>Viridiplantae</taxon>
        <taxon>Streptophyta</taxon>
        <taxon>Embryophyta</taxon>
        <taxon>Tracheophyta</taxon>
        <taxon>Spermatophyta</taxon>
        <taxon>Magnoliopsida</taxon>
        <taxon>eudicotyledons</taxon>
        <taxon>Gunneridae</taxon>
        <taxon>Pentapetalae</taxon>
        <taxon>rosids</taxon>
        <taxon>fabids</taxon>
        <taxon>Rosales</taxon>
        <taxon>Rosaceae</taxon>
        <taxon>Amygdaloideae</taxon>
        <taxon>Maleae</taxon>
        <taxon>Malus</taxon>
    </lineage>
</organism>
<feature type="compositionally biased region" description="Basic residues" evidence="1">
    <location>
        <begin position="28"/>
        <end position="41"/>
    </location>
</feature>
<proteinExistence type="predicted"/>
<feature type="compositionally biased region" description="Low complexity" evidence="1">
    <location>
        <begin position="42"/>
        <end position="61"/>
    </location>
</feature>
<dbReference type="GO" id="GO:0005737">
    <property type="term" value="C:cytoplasm"/>
    <property type="evidence" value="ECO:0007669"/>
    <property type="project" value="UniProtKB-ARBA"/>
</dbReference>
<dbReference type="Gene3D" id="3.20.180.10">
    <property type="entry name" value="PNP-oxidase-like"/>
    <property type="match status" value="2"/>
</dbReference>
<feature type="domain" description="DUF2470" evidence="2">
    <location>
        <begin position="835"/>
        <end position="902"/>
    </location>
</feature>
<dbReference type="PANTHER" id="PTHR13343:SF24">
    <property type="entry name" value="OS07G0573800 PROTEIN"/>
    <property type="match status" value="1"/>
</dbReference>
<evidence type="ECO:0008006" key="6">
    <source>
        <dbReference type="Google" id="ProtNLM"/>
    </source>
</evidence>
<feature type="region of interest" description="Disordered" evidence="1">
    <location>
        <begin position="24"/>
        <end position="87"/>
    </location>
</feature>
<dbReference type="InterPro" id="IPR037119">
    <property type="entry name" value="Haem_oxidase_HugZ-like_sf"/>
</dbReference>
<reference evidence="4 5" key="1">
    <citation type="submission" date="2018-10" db="EMBL/GenBank/DDBJ databases">
        <title>A high-quality apple genome assembly.</title>
        <authorList>
            <person name="Hu J."/>
        </authorList>
    </citation>
    <scope>NUCLEOTIDE SEQUENCE [LARGE SCALE GENOMIC DNA]</scope>
    <source>
        <strain evidence="5">cv. HFTH1</strain>
        <tissue evidence="4">Young leaf</tissue>
    </source>
</reference>
<dbReference type="Gene3D" id="2.30.110.10">
    <property type="entry name" value="Electron Transport, Fmn-binding Protein, Chain A"/>
    <property type="match status" value="2"/>
</dbReference>
<dbReference type="Pfam" id="PF13883">
    <property type="entry name" value="CREG_beta-barrel"/>
    <property type="match status" value="2"/>
</dbReference>
<dbReference type="Proteomes" id="UP000290289">
    <property type="component" value="Chromosome 12"/>
</dbReference>
<dbReference type="InterPro" id="IPR019595">
    <property type="entry name" value="DUF2470"/>
</dbReference>
<dbReference type="AlphaFoldDB" id="A0A498IHN9"/>
<feature type="domain" description="DUF2470" evidence="2">
    <location>
        <begin position="272"/>
        <end position="335"/>
    </location>
</feature>
<gene>
    <name evidence="4" type="ORF">DVH24_035105</name>
</gene>
<evidence type="ECO:0000259" key="2">
    <source>
        <dbReference type="Pfam" id="PF10615"/>
    </source>
</evidence>
<evidence type="ECO:0000313" key="5">
    <source>
        <dbReference type="Proteomes" id="UP000290289"/>
    </source>
</evidence>
<accession>A0A498IHN9</accession>
<dbReference type="Pfam" id="PF10615">
    <property type="entry name" value="DUF2470"/>
    <property type="match status" value="2"/>
</dbReference>